<feature type="domain" description="GCVT N-terminal" evidence="8">
    <location>
        <begin position="14"/>
        <end position="265"/>
    </location>
</feature>
<reference evidence="10 11" key="1">
    <citation type="submission" date="2019-06" db="EMBL/GenBank/DDBJ databases">
        <authorList>
            <person name="Li M."/>
        </authorList>
    </citation>
    <scope>NUCLEOTIDE SEQUENCE [LARGE SCALE GENOMIC DNA]</scope>
    <source>
        <strain evidence="10 11">BGMRC6574</strain>
    </source>
</reference>
<dbReference type="NCBIfam" id="NF010093">
    <property type="entry name" value="PRK13579.1"/>
    <property type="match status" value="1"/>
</dbReference>
<sequence>MSEPKTLKETPLAALHRRLDARMVPFAGYAMPVQYPTGIMKEHLATRESAGLFDVSHMGQIFIRAKSGRLEDAALALETTTPVSVAGLKPGRQRYGLFTNERGGILDDFMVANREDHLFLVANAACKQADLENLEARLGETCDVTMVEDRVLLALQGPKAEAVLTSLAPEAAEMRFMDVRTLTLSGVECIVSRSGYTGEDGYEISIPADHAEAIAEALLEKGDVAPAGLGARDSLRLEAGLCLYGNDMDEDTTPVAAALGWAIQKVRRRGGEREGGFPGAEIILAELENGAARTRVGLKPEGRRPIRAETPIYVSDEEKGNPIGSVTSGSFGPSVGGPVAMGHVPADVAVPGKRLYTEIRGDFLPLTVVELPFVAPCYKR</sequence>
<dbReference type="AlphaFoldDB" id="A0A506TZ55"/>
<feature type="domain" description="Aminomethyltransferase C-terminal" evidence="9">
    <location>
        <begin position="293"/>
        <end position="374"/>
    </location>
</feature>
<evidence type="ECO:0000256" key="5">
    <source>
        <dbReference type="ARBA" id="ARBA00031395"/>
    </source>
</evidence>
<evidence type="ECO:0000313" key="11">
    <source>
        <dbReference type="Proteomes" id="UP000320314"/>
    </source>
</evidence>
<evidence type="ECO:0000313" key="10">
    <source>
        <dbReference type="EMBL" id="TPW26271.1"/>
    </source>
</evidence>
<dbReference type="Proteomes" id="UP000320314">
    <property type="component" value="Unassembled WGS sequence"/>
</dbReference>
<evidence type="ECO:0000256" key="1">
    <source>
        <dbReference type="ARBA" id="ARBA00008609"/>
    </source>
</evidence>
<evidence type="ECO:0000259" key="8">
    <source>
        <dbReference type="Pfam" id="PF01571"/>
    </source>
</evidence>
<dbReference type="Gene3D" id="3.30.1360.120">
    <property type="entry name" value="Probable tRNA modification gtpase trme, domain 1"/>
    <property type="match status" value="1"/>
</dbReference>
<dbReference type="EMBL" id="VHLH01000033">
    <property type="protein sequence ID" value="TPW26271.1"/>
    <property type="molecule type" value="Genomic_DNA"/>
</dbReference>
<evidence type="ECO:0000259" key="9">
    <source>
        <dbReference type="Pfam" id="PF08669"/>
    </source>
</evidence>
<dbReference type="RefSeq" id="WP_141167988.1">
    <property type="nucleotide sequence ID" value="NZ_VHLH01000033.1"/>
</dbReference>
<dbReference type="SUPFAM" id="SSF101790">
    <property type="entry name" value="Aminomethyltransferase beta-barrel domain"/>
    <property type="match status" value="1"/>
</dbReference>
<dbReference type="GO" id="GO:0004047">
    <property type="term" value="F:aminomethyltransferase activity"/>
    <property type="evidence" value="ECO:0007669"/>
    <property type="project" value="UniProtKB-EC"/>
</dbReference>
<name>A0A506TZ55_9HYPH</name>
<feature type="binding site" evidence="7">
    <location>
        <position position="203"/>
    </location>
    <ligand>
        <name>substrate</name>
    </ligand>
</feature>
<comment type="similarity">
    <text evidence="1">Belongs to the GcvT family.</text>
</comment>
<evidence type="ECO:0000256" key="3">
    <source>
        <dbReference type="ARBA" id="ARBA00022576"/>
    </source>
</evidence>
<comment type="catalytic activity">
    <reaction evidence="6">
        <text>N(6)-[(R)-S(8)-aminomethyldihydrolipoyl]-L-lysyl-[protein] + (6S)-5,6,7,8-tetrahydrofolate = N(6)-[(R)-dihydrolipoyl]-L-lysyl-[protein] + (6R)-5,10-methylene-5,6,7,8-tetrahydrofolate + NH4(+)</text>
        <dbReference type="Rhea" id="RHEA:16945"/>
        <dbReference type="Rhea" id="RHEA-COMP:10475"/>
        <dbReference type="Rhea" id="RHEA-COMP:10492"/>
        <dbReference type="ChEBI" id="CHEBI:15636"/>
        <dbReference type="ChEBI" id="CHEBI:28938"/>
        <dbReference type="ChEBI" id="CHEBI:57453"/>
        <dbReference type="ChEBI" id="CHEBI:83100"/>
        <dbReference type="ChEBI" id="CHEBI:83143"/>
        <dbReference type="EC" id="2.1.2.10"/>
    </reaction>
</comment>
<keyword evidence="4 10" id="KW-0808">Transferase</keyword>
<dbReference type="GO" id="GO:0006546">
    <property type="term" value="P:glycine catabolic process"/>
    <property type="evidence" value="ECO:0007669"/>
    <property type="project" value="InterPro"/>
</dbReference>
<dbReference type="EC" id="2.1.2.10" evidence="2"/>
<dbReference type="InterPro" id="IPR013977">
    <property type="entry name" value="GcvT_C"/>
</dbReference>
<dbReference type="GO" id="GO:0008168">
    <property type="term" value="F:methyltransferase activity"/>
    <property type="evidence" value="ECO:0007669"/>
    <property type="project" value="UniProtKB-KW"/>
</dbReference>
<dbReference type="Gene3D" id="3.30.70.1400">
    <property type="entry name" value="Aminomethyltransferase beta-barrel domains"/>
    <property type="match status" value="1"/>
</dbReference>
<keyword evidence="11" id="KW-1185">Reference proteome</keyword>
<organism evidence="10 11">
    <name type="scientific">Pararhizobium mangrovi</name>
    <dbReference type="NCBI Taxonomy" id="2590452"/>
    <lineage>
        <taxon>Bacteria</taxon>
        <taxon>Pseudomonadati</taxon>
        <taxon>Pseudomonadota</taxon>
        <taxon>Alphaproteobacteria</taxon>
        <taxon>Hyphomicrobiales</taxon>
        <taxon>Rhizobiaceae</taxon>
        <taxon>Rhizobium/Agrobacterium group</taxon>
        <taxon>Pararhizobium</taxon>
    </lineage>
</organism>
<dbReference type="GO" id="GO:0032259">
    <property type="term" value="P:methylation"/>
    <property type="evidence" value="ECO:0007669"/>
    <property type="project" value="UniProtKB-KW"/>
</dbReference>
<dbReference type="GO" id="GO:0005960">
    <property type="term" value="C:glycine cleavage complex"/>
    <property type="evidence" value="ECO:0007669"/>
    <property type="project" value="InterPro"/>
</dbReference>
<dbReference type="Pfam" id="PF01571">
    <property type="entry name" value="GCV_T"/>
    <property type="match status" value="1"/>
</dbReference>
<dbReference type="PANTHER" id="PTHR43757">
    <property type="entry name" value="AMINOMETHYLTRANSFERASE"/>
    <property type="match status" value="1"/>
</dbReference>
<keyword evidence="10" id="KW-0489">Methyltransferase</keyword>
<dbReference type="GO" id="GO:0008483">
    <property type="term" value="F:transaminase activity"/>
    <property type="evidence" value="ECO:0007669"/>
    <property type="project" value="UniProtKB-KW"/>
</dbReference>
<dbReference type="PIRSF" id="PIRSF006487">
    <property type="entry name" value="GcvT"/>
    <property type="match status" value="1"/>
</dbReference>
<dbReference type="SUPFAM" id="SSF103025">
    <property type="entry name" value="Folate-binding domain"/>
    <property type="match status" value="1"/>
</dbReference>
<dbReference type="Gene3D" id="4.10.1250.10">
    <property type="entry name" value="Aminomethyltransferase fragment"/>
    <property type="match status" value="1"/>
</dbReference>
<keyword evidence="3" id="KW-0032">Aminotransferase</keyword>
<dbReference type="Gene3D" id="2.40.30.110">
    <property type="entry name" value="Aminomethyltransferase beta-barrel domains"/>
    <property type="match status" value="1"/>
</dbReference>
<dbReference type="Pfam" id="PF08669">
    <property type="entry name" value="GCV_T_C"/>
    <property type="match status" value="1"/>
</dbReference>
<dbReference type="InterPro" id="IPR027266">
    <property type="entry name" value="TrmE/GcvT-like"/>
</dbReference>
<dbReference type="InterPro" id="IPR028896">
    <property type="entry name" value="GcvT/YgfZ/DmdA"/>
</dbReference>
<evidence type="ECO:0000256" key="7">
    <source>
        <dbReference type="PIRSR" id="PIRSR006487-1"/>
    </source>
</evidence>
<proteinExistence type="inferred from homology"/>
<gene>
    <name evidence="10" type="primary">gcvT</name>
    <name evidence="10" type="ORF">FJU11_15500</name>
</gene>
<dbReference type="InterPro" id="IPR029043">
    <property type="entry name" value="GcvT/YgfZ_C"/>
</dbReference>
<comment type="caution">
    <text evidence="10">The sequence shown here is derived from an EMBL/GenBank/DDBJ whole genome shotgun (WGS) entry which is preliminary data.</text>
</comment>
<dbReference type="NCBIfam" id="NF001567">
    <property type="entry name" value="PRK00389.1"/>
    <property type="match status" value="1"/>
</dbReference>
<evidence type="ECO:0000256" key="4">
    <source>
        <dbReference type="ARBA" id="ARBA00022679"/>
    </source>
</evidence>
<accession>A0A506TZ55</accession>
<protein>
    <recommendedName>
        <fullName evidence="2">aminomethyltransferase</fullName>
        <ecNumber evidence="2">2.1.2.10</ecNumber>
    </recommendedName>
    <alternativeName>
        <fullName evidence="5">Glycine cleavage system T protein</fullName>
    </alternativeName>
</protein>
<dbReference type="InterPro" id="IPR006222">
    <property type="entry name" value="GCVT_N"/>
</dbReference>
<evidence type="ECO:0000256" key="6">
    <source>
        <dbReference type="ARBA" id="ARBA00047665"/>
    </source>
</evidence>
<dbReference type="InterPro" id="IPR006223">
    <property type="entry name" value="GcvT"/>
</dbReference>
<dbReference type="OrthoDB" id="9774591at2"/>
<dbReference type="NCBIfam" id="TIGR00528">
    <property type="entry name" value="gcvT"/>
    <property type="match status" value="1"/>
</dbReference>
<evidence type="ECO:0000256" key="2">
    <source>
        <dbReference type="ARBA" id="ARBA00012616"/>
    </source>
</evidence>
<dbReference type="PANTHER" id="PTHR43757:SF2">
    <property type="entry name" value="AMINOMETHYLTRANSFERASE, MITOCHONDRIAL"/>
    <property type="match status" value="1"/>
</dbReference>